<accession>G2YZN9</accession>
<dbReference type="OrthoDB" id="2320933at2759"/>
<dbReference type="Proteomes" id="UP000008177">
    <property type="component" value="Unplaced contigs"/>
</dbReference>
<dbReference type="InterPro" id="IPR002298">
    <property type="entry name" value="DNA_polymerase_A"/>
</dbReference>
<proteinExistence type="predicted"/>
<dbReference type="GO" id="GO:0006261">
    <property type="term" value="P:DNA-templated DNA replication"/>
    <property type="evidence" value="ECO:0007669"/>
    <property type="project" value="InterPro"/>
</dbReference>
<feature type="domain" description="DUF7898" evidence="2">
    <location>
        <begin position="145"/>
        <end position="224"/>
    </location>
</feature>
<dbReference type="PANTHER" id="PTHR10133:SF62">
    <property type="entry name" value="DNA POLYMERASE THETA"/>
    <property type="match status" value="1"/>
</dbReference>
<dbReference type="InterPro" id="IPR048960">
    <property type="entry name" value="POLQ-like_helical"/>
</dbReference>
<dbReference type="GO" id="GO:0003887">
    <property type="term" value="F:DNA-directed DNA polymerase activity"/>
    <property type="evidence" value="ECO:0007669"/>
    <property type="project" value="InterPro"/>
</dbReference>
<dbReference type="AlphaFoldDB" id="G2YZN9"/>
<dbReference type="Pfam" id="PF21099">
    <property type="entry name" value="POLQ_helical"/>
    <property type="match status" value="1"/>
</dbReference>
<reference evidence="4" key="1">
    <citation type="journal article" date="2011" name="PLoS Genet.">
        <title>Genomic analysis of the necrotrophic fungal pathogens Sclerotinia sclerotiorum and Botrytis cinerea.</title>
        <authorList>
            <person name="Amselem J."/>
            <person name="Cuomo C.A."/>
            <person name="van Kan J.A."/>
            <person name="Viaud M."/>
            <person name="Benito E.P."/>
            <person name="Couloux A."/>
            <person name="Coutinho P.M."/>
            <person name="de Vries R.P."/>
            <person name="Dyer P.S."/>
            <person name="Fillinger S."/>
            <person name="Fournier E."/>
            <person name="Gout L."/>
            <person name="Hahn M."/>
            <person name="Kohn L."/>
            <person name="Lapalu N."/>
            <person name="Plummer K.M."/>
            <person name="Pradier J.M."/>
            <person name="Quevillon E."/>
            <person name="Sharon A."/>
            <person name="Simon A."/>
            <person name="ten Have A."/>
            <person name="Tudzynski B."/>
            <person name="Tudzynski P."/>
            <person name="Wincker P."/>
            <person name="Andrew M."/>
            <person name="Anthouard V."/>
            <person name="Beever R.E."/>
            <person name="Beffa R."/>
            <person name="Benoit I."/>
            <person name="Bouzid O."/>
            <person name="Brault B."/>
            <person name="Chen Z."/>
            <person name="Choquer M."/>
            <person name="Collemare J."/>
            <person name="Cotton P."/>
            <person name="Danchin E.G."/>
            <person name="Da Silva C."/>
            <person name="Gautier A."/>
            <person name="Giraud C."/>
            <person name="Giraud T."/>
            <person name="Gonzalez C."/>
            <person name="Grossetete S."/>
            <person name="Guldener U."/>
            <person name="Henrissat B."/>
            <person name="Howlett B.J."/>
            <person name="Kodira C."/>
            <person name="Kretschmer M."/>
            <person name="Lappartient A."/>
            <person name="Leroch M."/>
            <person name="Levis C."/>
            <person name="Mauceli E."/>
            <person name="Neuveglise C."/>
            <person name="Oeser B."/>
            <person name="Pearson M."/>
            <person name="Poulain J."/>
            <person name="Poussereau N."/>
            <person name="Quesneville H."/>
            <person name="Rascle C."/>
            <person name="Schumacher J."/>
            <person name="Segurens B."/>
            <person name="Sexton A."/>
            <person name="Silva E."/>
            <person name="Sirven C."/>
            <person name="Soanes D.M."/>
            <person name="Talbot N.J."/>
            <person name="Templeton M."/>
            <person name="Yandava C."/>
            <person name="Yarden O."/>
            <person name="Zeng Q."/>
            <person name="Rollins J.A."/>
            <person name="Lebrun M.H."/>
            <person name="Dickman M."/>
        </authorList>
    </citation>
    <scope>NUCLEOTIDE SEQUENCE [LARGE SCALE GENOMIC DNA]</scope>
    <source>
        <strain evidence="4">T4</strain>
    </source>
</reference>
<evidence type="ECO:0000313" key="3">
    <source>
        <dbReference type="EMBL" id="CCD57087.1"/>
    </source>
</evidence>
<name>G2YZN9_BOTF4</name>
<evidence type="ECO:0000313" key="4">
    <source>
        <dbReference type="Proteomes" id="UP000008177"/>
    </source>
</evidence>
<dbReference type="STRING" id="999810.G2YZN9"/>
<dbReference type="Pfam" id="PF25453">
    <property type="entry name" value="DUF7898"/>
    <property type="match status" value="1"/>
</dbReference>
<protein>
    <submittedName>
        <fullName evidence="3">Uncharacterized protein</fullName>
    </submittedName>
</protein>
<dbReference type="Gene3D" id="1.10.3380.20">
    <property type="match status" value="1"/>
</dbReference>
<feature type="domain" description="POLQ-like helical" evidence="1">
    <location>
        <begin position="1"/>
        <end position="139"/>
    </location>
</feature>
<dbReference type="FunFam" id="1.10.3380.20:FF:000005">
    <property type="entry name" value="DNA-directed DNA polymerase theta, putative"/>
    <property type="match status" value="1"/>
</dbReference>
<sequence length="236" mass="26859">MHVLYTFTPVQAMQGSINWQIFRREVDMLDESNLRVLGFVGLKPSLINKMAQGGSMRESTPDEIEITRIYKRFYTALQLRDLCNEMPVHAVARKYDLPRGTIQNLAQTCHGFAAGMIKFCEKMDWGALAAVLDHFSDRLKAGAKSDLLALAEITFIKSRTARIFWDNGYKTVGAIAGADLKELIPILLMAQPKKLRLASDDEEKYHAKLCAKATKIVESANRIWERQMQQEIYEED</sequence>
<dbReference type="HOGENOM" id="CLU_1175249_0_0_1"/>
<evidence type="ECO:0000259" key="2">
    <source>
        <dbReference type="Pfam" id="PF25453"/>
    </source>
</evidence>
<organism evidence="3 4">
    <name type="scientific">Botryotinia fuckeliana (strain T4)</name>
    <name type="common">Noble rot fungus</name>
    <name type="synonym">Botrytis cinerea</name>
    <dbReference type="NCBI Taxonomy" id="999810"/>
    <lineage>
        <taxon>Eukaryota</taxon>
        <taxon>Fungi</taxon>
        <taxon>Dikarya</taxon>
        <taxon>Ascomycota</taxon>
        <taxon>Pezizomycotina</taxon>
        <taxon>Leotiomycetes</taxon>
        <taxon>Helotiales</taxon>
        <taxon>Sclerotiniaceae</taxon>
        <taxon>Botrytis</taxon>
    </lineage>
</organism>
<dbReference type="EMBL" id="FQ790362">
    <property type="protein sequence ID" value="CCD57087.1"/>
    <property type="molecule type" value="Genomic_DNA"/>
</dbReference>
<dbReference type="InParanoid" id="G2YZN9"/>
<dbReference type="InterPro" id="IPR057220">
    <property type="entry name" value="DUF7898"/>
</dbReference>
<dbReference type="SUPFAM" id="SSF158702">
    <property type="entry name" value="Sec63 N-terminal domain-like"/>
    <property type="match status" value="1"/>
</dbReference>
<evidence type="ECO:0000259" key="1">
    <source>
        <dbReference type="Pfam" id="PF21099"/>
    </source>
</evidence>
<dbReference type="GO" id="GO:0006302">
    <property type="term" value="P:double-strand break repair"/>
    <property type="evidence" value="ECO:0007669"/>
    <property type="project" value="TreeGrafter"/>
</dbReference>
<dbReference type="PANTHER" id="PTHR10133">
    <property type="entry name" value="DNA POLYMERASE I"/>
    <property type="match status" value="1"/>
</dbReference>
<gene>
    <name evidence="3" type="ORF">BofuT4_P143490.1</name>
</gene>